<keyword evidence="5" id="KW-1185">Reference proteome</keyword>
<evidence type="ECO:0000256" key="1">
    <source>
        <dbReference type="ARBA" id="ARBA00007409"/>
    </source>
</evidence>
<evidence type="ECO:0000313" key="5">
    <source>
        <dbReference type="Proteomes" id="UP000729357"/>
    </source>
</evidence>
<reference evidence="4" key="2">
    <citation type="submission" date="2021-08" db="EMBL/GenBank/DDBJ databases">
        <authorList>
            <person name="Gostincar C."/>
            <person name="Sun X."/>
            <person name="Song Z."/>
            <person name="Gunde-Cimerman N."/>
        </authorList>
    </citation>
    <scope>NUCLEOTIDE SEQUENCE</scope>
    <source>
        <strain evidence="4">EXF-9298</strain>
    </source>
</reference>
<feature type="non-terminal residue" evidence="4">
    <location>
        <position position="377"/>
    </location>
</feature>
<dbReference type="OrthoDB" id="422574at2759"/>
<name>A0A9P8FY42_AURME</name>
<proteinExistence type="inferred from homology"/>
<dbReference type="AlphaFoldDB" id="A0A9P8FY42"/>
<protein>
    <recommendedName>
        <fullName evidence="3">GST N-terminal domain-containing protein</fullName>
    </recommendedName>
</protein>
<feature type="domain" description="GST N-terminal" evidence="3">
    <location>
        <begin position="195"/>
        <end position="280"/>
    </location>
</feature>
<comment type="similarity">
    <text evidence="1">Belongs to the GST superfamily.</text>
</comment>
<accession>A0A9P8FY42</accession>
<reference evidence="4" key="1">
    <citation type="journal article" date="2021" name="J Fungi (Basel)">
        <title>Virulence traits and population genomics of the black yeast Aureobasidium melanogenum.</title>
        <authorList>
            <person name="Cernosa A."/>
            <person name="Sun X."/>
            <person name="Gostincar C."/>
            <person name="Fang C."/>
            <person name="Gunde-Cimerman N."/>
            <person name="Song Z."/>
        </authorList>
    </citation>
    <scope>NUCLEOTIDE SEQUENCE</scope>
    <source>
        <strain evidence="4">EXF-9298</strain>
    </source>
</reference>
<gene>
    <name evidence="4" type="ORF">KCU98_g3945</name>
</gene>
<dbReference type="InterPro" id="IPR004045">
    <property type="entry name" value="Glutathione_S-Trfase_N"/>
</dbReference>
<dbReference type="Pfam" id="PF13417">
    <property type="entry name" value="GST_N_3"/>
    <property type="match status" value="1"/>
</dbReference>
<sequence>MYAEDCGFAAFCDSEAANEEFESKTDAALFNAWTATGCGDTIGFRWRLQNFDWPDCPTLVQRRRSETANKPPEPVQNDPEPGRVRFVAIPNETQDIYTTSELEARFDVLRQNFISVREHLSKRQRTGADTQTDGGALRDGILRKFFSGHRTTTRLYTGFDCGYVYSQEDLTWAVDQKKNTTATSSSLGSLGRTKPVVKIHAVPASQLIRSADMLCENRKVHMILDALDIPLEFNETKEPQYLELNPNSRLPAIEDPNTNITVWESGAIILYLIEQYDKQEKLSYSRTPEQYALIKWLTVQVSGQGPYFGQATWFTRFHPEKLLSAIDRYVIEIFLKGVGLVEKYLHYTAWLEALKVRPKIKAALDKIVAQRKAHGLP</sequence>
<dbReference type="SUPFAM" id="SSF52833">
    <property type="entry name" value="Thioredoxin-like"/>
    <property type="match status" value="1"/>
</dbReference>
<dbReference type="EMBL" id="JAHFXS010000296">
    <property type="protein sequence ID" value="KAG9986571.1"/>
    <property type="molecule type" value="Genomic_DNA"/>
</dbReference>
<feature type="region of interest" description="Disordered" evidence="2">
    <location>
        <begin position="63"/>
        <end position="82"/>
    </location>
</feature>
<evidence type="ECO:0000313" key="4">
    <source>
        <dbReference type="EMBL" id="KAG9986571.1"/>
    </source>
</evidence>
<organism evidence="4 5">
    <name type="scientific">Aureobasidium melanogenum</name>
    <name type="common">Aureobasidium pullulans var. melanogenum</name>
    <dbReference type="NCBI Taxonomy" id="46634"/>
    <lineage>
        <taxon>Eukaryota</taxon>
        <taxon>Fungi</taxon>
        <taxon>Dikarya</taxon>
        <taxon>Ascomycota</taxon>
        <taxon>Pezizomycotina</taxon>
        <taxon>Dothideomycetes</taxon>
        <taxon>Dothideomycetidae</taxon>
        <taxon>Dothideales</taxon>
        <taxon>Saccotheciaceae</taxon>
        <taxon>Aureobasidium</taxon>
    </lineage>
</organism>
<dbReference type="PROSITE" id="PS50404">
    <property type="entry name" value="GST_NTER"/>
    <property type="match status" value="1"/>
</dbReference>
<dbReference type="Gene3D" id="1.20.1050.130">
    <property type="match status" value="1"/>
</dbReference>
<evidence type="ECO:0000259" key="3">
    <source>
        <dbReference type="PROSITE" id="PS50404"/>
    </source>
</evidence>
<dbReference type="InterPro" id="IPR036249">
    <property type="entry name" value="Thioredoxin-like_sf"/>
</dbReference>
<comment type="caution">
    <text evidence="4">The sequence shown here is derived from an EMBL/GenBank/DDBJ whole genome shotgun (WGS) entry which is preliminary data.</text>
</comment>
<evidence type="ECO:0000256" key="2">
    <source>
        <dbReference type="SAM" id="MobiDB-lite"/>
    </source>
</evidence>
<dbReference type="PANTHER" id="PTHR44051:SF3">
    <property type="entry name" value="TRANSCRIPTIONAL REGULATOR URE2"/>
    <property type="match status" value="1"/>
</dbReference>
<dbReference type="Proteomes" id="UP000729357">
    <property type="component" value="Unassembled WGS sequence"/>
</dbReference>
<dbReference type="PANTHER" id="PTHR44051">
    <property type="entry name" value="GLUTATHIONE S-TRANSFERASE-RELATED"/>
    <property type="match status" value="1"/>
</dbReference>